<accession>A0A7S5R9E9</accession>
<dbReference type="Proteomes" id="UP000615696">
    <property type="component" value="Segment"/>
</dbReference>
<protein>
    <submittedName>
        <fullName evidence="1">Uncharacterized protein</fullName>
    </submittedName>
</protein>
<keyword evidence="2" id="KW-1185">Reference proteome</keyword>
<sequence>MYVYYIYSAGYRHVVEKFGDFDLRYENECVWIVPGTVDPRD</sequence>
<reference evidence="1 2" key="1">
    <citation type="submission" date="2020-01" db="EMBL/GenBank/DDBJ databases">
        <title>Patterns of diversity and host range of bacteriophage communities associated with bean-nodulatin bacteria.</title>
        <authorList>
            <person name="Vann Cauwenberghe J."/>
            <person name="Santamaria R.I."/>
            <person name="Bustos P."/>
            <person name="Juarez S."/>
            <person name="Gonzalez V."/>
        </authorList>
    </citation>
    <scope>NUCLEOTIDE SEQUENCE [LARGE SCALE GENOMIC DNA]</scope>
    <source>
        <strain evidence="2">RHph</strain>
    </source>
</reference>
<gene>
    <name evidence="1" type="ORF">EVC04_098</name>
</gene>
<name>A0A7S5R9E9_9CAUD</name>
<evidence type="ECO:0000313" key="2">
    <source>
        <dbReference type="Proteomes" id="UP000615696"/>
    </source>
</evidence>
<dbReference type="EMBL" id="MN988532">
    <property type="protein sequence ID" value="QIG73535.1"/>
    <property type="molecule type" value="Genomic_DNA"/>
</dbReference>
<organism evidence="1 2">
    <name type="scientific">Rhizobium phage RHph_I1_9</name>
    <dbReference type="NCBI Taxonomy" id="2509729"/>
    <lineage>
        <taxon>Viruses</taxon>
        <taxon>Duplodnaviria</taxon>
        <taxon>Heunggongvirae</taxon>
        <taxon>Uroviricota</taxon>
        <taxon>Caudoviricetes</taxon>
        <taxon>Pootjesviridae</taxon>
        <taxon>Staniewskivirinae</taxon>
        <taxon>Trinifflemingvirus</taxon>
        <taxon>Trinifflemingvirus I19</taxon>
    </lineage>
</organism>
<proteinExistence type="predicted"/>
<evidence type="ECO:0000313" key="1">
    <source>
        <dbReference type="EMBL" id="QIG73535.1"/>
    </source>
</evidence>